<reference evidence="2 3" key="2">
    <citation type="submission" date="2019-11" db="EMBL/GenBank/DDBJ databases">
        <title>A de novo genome assembly of a pear dwarfing rootstock.</title>
        <authorList>
            <person name="Wang F."/>
            <person name="Wang J."/>
            <person name="Li S."/>
            <person name="Zhang Y."/>
            <person name="Fang M."/>
            <person name="Ma L."/>
            <person name="Zhao Y."/>
            <person name="Jiang S."/>
        </authorList>
    </citation>
    <scope>NUCLEOTIDE SEQUENCE [LARGE SCALE GENOMIC DNA]</scope>
    <source>
        <strain evidence="2">S2</strain>
        <tissue evidence="2">Leaf</tissue>
    </source>
</reference>
<proteinExistence type="predicted"/>
<comment type="caution">
    <text evidence="2">The sequence shown here is derived from an EMBL/GenBank/DDBJ whole genome shotgun (WGS) entry which is preliminary data.</text>
</comment>
<evidence type="ECO:0000256" key="1">
    <source>
        <dbReference type="SAM" id="Phobius"/>
    </source>
</evidence>
<dbReference type="EMBL" id="SMOL01000518">
    <property type="protein sequence ID" value="KAB2609757.1"/>
    <property type="molecule type" value="Genomic_DNA"/>
</dbReference>
<keyword evidence="1" id="KW-0812">Transmembrane</keyword>
<dbReference type="Proteomes" id="UP000327157">
    <property type="component" value="Unassembled WGS sequence"/>
</dbReference>
<accession>A0A5N5G3M1</accession>
<protein>
    <submittedName>
        <fullName evidence="2">Regulatory protein NPR5-like</fullName>
    </submittedName>
</protein>
<organism evidence="2 3">
    <name type="scientific">Pyrus ussuriensis x Pyrus communis</name>
    <dbReference type="NCBI Taxonomy" id="2448454"/>
    <lineage>
        <taxon>Eukaryota</taxon>
        <taxon>Viridiplantae</taxon>
        <taxon>Streptophyta</taxon>
        <taxon>Embryophyta</taxon>
        <taxon>Tracheophyta</taxon>
        <taxon>Spermatophyta</taxon>
        <taxon>Magnoliopsida</taxon>
        <taxon>eudicotyledons</taxon>
        <taxon>Gunneridae</taxon>
        <taxon>Pentapetalae</taxon>
        <taxon>rosids</taxon>
        <taxon>fabids</taxon>
        <taxon>Rosales</taxon>
        <taxon>Rosaceae</taxon>
        <taxon>Amygdaloideae</taxon>
        <taxon>Maleae</taxon>
        <taxon>Pyrus</taxon>
    </lineage>
</organism>
<feature type="transmembrane region" description="Helical" evidence="1">
    <location>
        <begin position="21"/>
        <end position="47"/>
    </location>
</feature>
<gene>
    <name evidence="2" type="ORF">D8674_040877</name>
</gene>
<keyword evidence="3" id="KW-1185">Reference proteome</keyword>
<name>A0A5N5G3M1_9ROSA</name>
<dbReference type="AlphaFoldDB" id="A0A5N5G3M1"/>
<keyword evidence="1" id="KW-0472">Membrane</keyword>
<evidence type="ECO:0000313" key="2">
    <source>
        <dbReference type="EMBL" id="KAB2609757.1"/>
    </source>
</evidence>
<evidence type="ECO:0000313" key="3">
    <source>
        <dbReference type="Proteomes" id="UP000327157"/>
    </source>
</evidence>
<reference evidence="2 3" key="1">
    <citation type="submission" date="2019-09" db="EMBL/GenBank/DDBJ databases">
        <authorList>
            <person name="Ou C."/>
        </authorList>
    </citation>
    <scope>NUCLEOTIDE SEQUENCE [LARGE SCALE GENOMIC DNA]</scope>
    <source>
        <strain evidence="2">S2</strain>
        <tissue evidence="2">Leaf</tissue>
    </source>
</reference>
<sequence>MQCMGWMEIGDAGQSFFSTSLVWPVISFVFIDLSNFIAYLLCSIYFLVPHPPLIIPLCILYSHYSILFKLKKISSFHELNQYNNSL</sequence>
<keyword evidence="1" id="KW-1133">Transmembrane helix</keyword>
<feature type="transmembrane region" description="Helical" evidence="1">
    <location>
        <begin position="53"/>
        <end position="70"/>
    </location>
</feature>